<evidence type="ECO:0000313" key="2">
    <source>
        <dbReference type="Proteomes" id="UP000277212"/>
    </source>
</evidence>
<organism evidence="1 2">
    <name type="scientific">Fusarium kuroshium</name>
    <dbReference type="NCBI Taxonomy" id="2010991"/>
    <lineage>
        <taxon>Eukaryota</taxon>
        <taxon>Fungi</taxon>
        <taxon>Dikarya</taxon>
        <taxon>Ascomycota</taxon>
        <taxon>Pezizomycotina</taxon>
        <taxon>Sordariomycetes</taxon>
        <taxon>Hypocreomycetidae</taxon>
        <taxon>Hypocreales</taxon>
        <taxon>Nectriaceae</taxon>
        <taxon>Fusarium</taxon>
        <taxon>Fusarium solani species complex</taxon>
    </lineage>
</organism>
<dbReference type="EMBL" id="NKUJ01000084">
    <property type="protein sequence ID" value="RMJ14489.1"/>
    <property type="molecule type" value="Genomic_DNA"/>
</dbReference>
<dbReference type="AlphaFoldDB" id="A0A3M2SAC5"/>
<proteinExistence type="predicted"/>
<sequence length="204" mass="22573">MGFSLPTLTHVELEIGHFANCPSEPGPYFVRAMTVTLGSQTPTLHQRLNFTTILRQDAPIYGTSHSYRGIKRFHPCIRLLPPCHPGAQYGSLQHNSDMLLSAQLNKCSRYLHTLDLAREAGHSQVEVGTLGPDSSKKHSKLHKVNSPLCGINVVASFLVYRHSDLRWPRHKDRSNRVGSLCSAAEAGNDVQAAGWGMALCRNQH</sequence>
<name>A0A3M2SAC5_9HYPO</name>
<gene>
    <name evidence="1" type="ORF">CDV36_005840</name>
</gene>
<protein>
    <submittedName>
        <fullName evidence="1">Uncharacterized protein</fullName>
    </submittedName>
</protein>
<dbReference type="Proteomes" id="UP000277212">
    <property type="component" value="Unassembled WGS sequence"/>
</dbReference>
<evidence type="ECO:0000313" key="1">
    <source>
        <dbReference type="EMBL" id="RMJ14489.1"/>
    </source>
</evidence>
<comment type="caution">
    <text evidence="1">The sequence shown here is derived from an EMBL/GenBank/DDBJ whole genome shotgun (WGS) entry which is preliminary data.</text>
</comment>
<reference evidence="1 2" key="1">
    <citation type="submission" date="2017-06" db="EMBL/GenBank/DDBJ databases">
        <title>Comparative genomic analysis of Ambrosia Fusariam Clade fungi.</title>
        <authorList>
            <person name="Stajich J.E."/>
            <person name="Carrillo J."/>
            <person name="Kijimoto T."/>
            <person name="Eskalen A."/>
            <person name="O'Donnell K."/>
            <person name="Kasson M."/>
        </authorList>
    </citation>
    <scope>NUCLEOTIDE SEQUENCE [LARGE SCALE GENOMIC DNA]</scope>
    <source>
        <strain evidence="1">UCR3666</strain>
    </source>
</reference>
<accession>A0A3M2SAC5</accession>
<keyword evidence="2" id="KW-1185">Reference proteome</keyword>